<dbReference type="AlphaFoldDB" id="V5WDL5"/>
<dbReference type="eggNOG" id="COG1653">
    <property type="taxonomic scope" value="Bacteria"/>
</dbReference>
<protein>
    <submittedName>
        <fullName evidence="2">Uncharacterized protein</fullName>
    </submittedName>
</protein>
<gene>
    <name evidence="2" type="ORF">L21SP2_0212</name>
</gene>
<keyword evidence="1" id="KW-0812">Transmembrane</keyword>
<dbReference type="HOGENOM" id="CLU_657029_0_0_12"/>
<dbReference type="OrthoDB" id="354992at2"/>
<organism evidence="2 3">
    <name type="scientific">Salinispira pacifica</name>
    <dbReference type="NCBI Taxonomy" id="1307761"/>
    <lineage>
        <taxon>Bacteria</taxon>
        <taxon>Pseudomonadati</taxon>
        <taxon>Spirochaetota</taxon>
        <taxon>Spirochaetia</taxon>
        <taxon>Spirochaetales</taxon>
        <taxon>Spirochaetaceae</taxon>
        <taxon>Salinispira</taxon>
    </lineage>
</organism>
<dbReference type="RefSeq" id="WP_024266587.1">
    <property type="nucleotide sequence ID" value="NC_023035.1"/>
</dbReference>
<reference evidence="2 3" key="1">
    <citation type="journal article" date="2015" name="Stand. Genomic Sci.">
        <title>Complete genome sequence and description of Salinispira pacifica gen. nov., sp. nov., a novel spirochaete isolated form a hypersaline microbial mat.</title>
        <authorList>
            <person name="Ben Hania W."/>
            <person name="Joseph M."/>
            <person name="Schumann P."/>
            <person name="Bunk B."/>
            <person name="Fiebig A."/>
            <person name="Sproer C."/>
            <person name="Klenk H.P."/>
            <person name="Fardeau M.L."/>
            <person name="Spring S."/>
        </authorList>
    </citation>
    <scope>NUCLEOTIDE SEQUENCE [LARGE SCALE GENOMIC DNA]</scope>
    <source>
        <strain evidence="2 3">L21-RPul-D2</strain>
    </source>
</reference>
<dbReference type="PROSITE" id="PS51257">
    <property type="entry name" value="PROKAR_LIPOPROTEIN"/>
    <property type="match status" value="1"/>
</dbReference>
<keyword evidence="3" id="KW-1185">Reference proteome</keyword>
<name>V5WDL5_9SPIO</name>
<dbReference type="KEGG" id="slr:L21SP2_0212"/>
<accession>V5WDL5</accession>
<sequence>MKAEGRWVFLLIIIIGAAGIYSCGIFSRPLTIITDDPQVADYLEFIRGASEHQDFHIEFSSEADRSAAIGGSQADIIISSSIANQAFSPFIHSYPLRRWEQLTPARDSFVFADLYPGSYRPFIRDKRLGIVPLSFNLPIVYFNQEMAAARPDTHSIGSSDLLRLAEEYTRIRGENYSEMGFSSLRDIRFLDILIRQETSVRGRVPDSSTLEPALETIRSELEQLEQRPPAQLYFNSVFAYSADHADMEARRIHSALSSLHEHLQAGPSRIREFSYKWLYSDDGAEVIQPIMYSAVLDSSRNTRRAFRFLRKILSSEFQSAYFEFRVSRDDSPVGFLQGFSSSRLVNERVLSASQAGPELPVPPAEQIIFPAAPDYLWNRVRNEVYYPWLQDYLYTENVTAGDLEADIESFYKLNSRYR</sequence>
<dbReference type="EMBL" id="CP006939">
    <property type="protein sequence ID" value="AHC13654.1"/>
    <property type="molecule type" value="Genomic_DNA"/>
</dbReference>
<evidence type="ECO:0000313" key="3">
    <source>
        <dbReference type="Proteomes" id="UP000018680"/>
    </source>
</evidence>
<evidence type="ECO:0000313" key="2">
    <source>
        <dbReference type="EMBL" id="AHC13654.1"/>
    </source>
</evidence>
<keyword evidence="1" id="KW-1133">Transmembrane helix</keyword>
<proteinExistence type="predicted"/>
<keyword evidence="1" id="KW-0472">Membrane</keyword>
<dbReference type="Proteomes" id="UP000018680">
    <property type="component" value="Chromosome"/>
</dbReference>
<evidence type="ECO:0000256" key="1">
    <source>
        <dbReference type="SAM" id="Phobius"/>
    </source>
</evidence>
<dbReference type="STRING" id="1307761.L21SP2_0212"/>
<feature type="transmembrane region" description="Helical" evidence="1">
    <location>
        <begin position="7"/>
        <end position="27"/>
    </location>
</feature>